<geneLocation type="plasmid" evidence="2">
    <name>pSM145A_Rh05</name>
</geneLocation>
<accession>A0A4Q8XQT3</accession>
<keyword evidence="2" id="KW-0614">Plasmid</keyword>
<evidence type="ECO:0000313" key="3">
    <source>
        <dbReference type="Proteomes" id="UP000293652"/>
    </source>
</evidence>
<dbReference type="InterPro" id="IPR016181">
    <property type="entry name" value="Acyl_CoA_acyltransferase"/>
</dbReference>
<protein>
    <submittedName>
        <fullName evidence="2">GNAT family N-acetyltransferase</fullName>
    </submittedName>
</protein>
<dbReference type="Pfam" id="PF00583">
    <property type="entry name" value="Acetyltransf_1"/>
    <property type="match status" value="1"/>
</dbReference>
<dbReference type="Gene3D" id="3.40.630.30">
    <property type="match status" value="1"/>
</dbReference>
<gene>
    <name evidence="2" type="ORF">ELI03_32540</name>
</gene>
<evidence type="ECO:0000259" key="1">
    <source>
        <dbReference type="Pfam" id="PF00583"/>
    </source>
</evidence>
<dbReference type="Proteomes" id="UP000293652">
    <property type="component" value="Unassembled WGS sequence"/>
</dbReference>
<evidence type="ECO:0000313" key="2">
    <source>
        <dbReference type="EMBL" id="TAX66259.1"/>
    </source>
</evidence>
<dbReference type="RefSeq" id="WP_130671722.1">
    <property type="nucleotide sequence ID" value="NZ_SIOH01000001.1"/>
</dbReference>
<keyword evidence="2" id="KW-0808">Transferase</keyword>
<reference evidence="2 3" key="1">
    <citation type="submission" date="2019-02" db="EMBL/GenBank/DDBJ databases">
        <title>The genomic architecture of introgression among sibling species of bacteria.</title>
        <authorList>
            <person name="Cavassim M.I.A."/>
            <person name="Moeskjaer S."/>
            <person name="Moslemi C."/>
            <person name="Fields B."/>
            <person name="Bachmann A."/>
            <person name="Vilhjalmsson B."/>
            <person name="Schierup M.H."/>
            <person name="Young J.P.W."/>
            <person name="Andersen S.U."/>
        </authorList>
    </citation>
    <scope>NUCLEOTIDE SEQUENCE [LARGE SCALE GENOMIC DNA]</scope>
    <source>
        <strain evidence="2 3">SM145A</strain>
        <plasmid evidence="2">pSM145A_Rh05</plasmid>
    </source>
</reference>
<dbReference type="SUPFAM" id="SSF55729">
    <property type="entry name" value="Acyl-CoA N-acyltransferases (Nat)"/>
    <property type="match status" value="1"/>
</dbReference>
<dbReference type="EMBL" id="SIPC01000005">
    <property type="protein sequence ID" value="TAX66259.1"/>
    <property type="molecule type" value="Genomic_DNA"/>
</dbReference>
<feature type="domain" description="N-acetyltransferase" evidence="1">
    <location>
        <begin position="71"/>
        <end position="146"/>
    </location>
</feature>
<comment type="caution">
    <text evidence="2">The sequence shown here is derived from an EMBL/GenBank/DDBJ whole genome shotgun (WGS) entry which is preliminary data.</text>
</comment>
<name>A0A4Q8XQT3_RHILE</name>
<organism evidence="2 3">
    <name type="scientific">Rhizobium leguminosarum</name>
    <dbReference type="NCBI Taxonomy" id="384"/>
    <lineage>
        <taxon>Bacteria</taxon>
        <taxon>Pseudomonadati</taxon>
        <taxon>Pseudomonadota</taxon>
        <taxon>Alphaproteobacteria</taxon>
        <taxon>Hyphomicrobiales</taxon>
        <taxon>Rhizobiaceae</taxon>
        <taxon>Rhizobium/Agrobacterium group</taxon>
        <taxon>Rhizobium</taxon>
    </lineage>
</organism>
<dbReference type="InterPro" id="IPR000182">
    <property type="entry name" value="GNAT_dom"/>
</dbReference>
<dbReference type="AlphaFoldDB" id="A0A4Q8XQT3"/>
<proteinExistence type="predicted"/>
<sequence>MDIDDTEDDLTTRTGFRFHVRRARPRDEAVIAEFFTHVTPEDLRFRFMSGMKTVSHDRLVEMTRVNDPGVVNFLAFSPSDTLLAVAMLASGEDKKRGEVALSIREDSKHKGISWEILAHICRYAKRHGFDSVESLESRANHATIELERDMAFRVADFTDDPTMVVLRRDLKAPSLPDSAEIARAHN</sequence>
<dbReference type="GO" id="GO:0016747">
    <property type="term" value="F:acyltransferase activity, transferring groups other than amino-acyl groups"/>
    <property type="evidence" value="ECO:0007669"/>
    <property type="project" value="InterPro"/>
</dbReference>